<dbReference type="AlphaFoldDB" id="A0A0P8BS00"/>
<protein>
    <submittedName>
        <fullName evidence="1">Uncharacterized protein</fullName>
    </submittedName>
</protein>
<dbReference type="Proteomes" id="UP000050465">
    <property type="component" value="Unassembled WGS sequence"/>
</dbReference>
<evidence type="ECO:0000313" key="2">
    <source>
        <dbReference type="Proteomes" id="UP000050465"/>
    </source>
</evidence>
<accession>A0A0P8BS00</accession>
<organism evidence="1 2">
    <name type="scientific">Phormidesmis priestleyi Ana</name>
    <dbReference type="NCBI Taxonomy" id="1666911"/>
    <lineage>
        <taxon>Bacteria</taxon>
        <taxon>Bacillati</taxon>
        <taxon>Cyanobacteriota</taxon>
        <taxon>Cyanophyceae</taxon>
        <taxon>Leptolyngbyales</taxon>
        <taxon>Leptolyngbyaceae</taxon>
        <taxon>Phormidesmis</taxon>
    </lineage>
</organism>
<dbReference type="PANTHER" id="PTHR36382:SF2">
    <property type="entry name" value="OS04G0635700 PROTEIN"/>
    <property type="match status" value="1"/>
</dbReference>
<evidence type="ECO:0000313" key="1">
    <source>
        <dbReference type="EMBL" id="KPQ36785.1"/>
    </source>
</evidence>
<dbReference type="STRING" id="1666911.HLUCCA11_04665"/>
<reference evidence="1 2" key="1">
    <citation type="submission" date="2015-09" db="EMBL/GenBank/DDBJ databases">
        <title>Identification and resolution of microdiversity through metagenomic sequencing of parallel consortia.</title>
        <authorList>
            <person name="Nelson W.C."/>
            <person name="Romine M.F."/>
            <person name="Lindemann S.R."/>
        </authorList>
    </citation>
    <scope>NUCLEOTIDE SEQUENCE [LARGE SCALE GENOMIC DNA]</scope>
    <source>
        <strain evidence="1">Ana</strain>
    </source>
</reference>
<dbReference type="PANTHER" id="PTHR36382">
    <property type="entry name" value="OSJNBA0043L09.26 PROTEIN"/>
    <property type="match status" value="1"/>
</dbReference>
<name>A0A0P8BS00_9CYAN</name>
<comment type="caution">
    <text evidence="1">The sequence shown here is derived from an EMBL/GenBank/DDBJ whole genome shotgun (WGS) entry which is preliminary data.</text>
</comment>
<dbReference type="EMBL" id="LJZR01000004">
    <property type="protein sequence ID" value="KPQ36785.1"/>
    <property type="molecule type" value="Genomic_DNA"/>
</dbReference>
<gene>
    <name evidence="1" type="ORF">HLUCCA11_04665</name>
</gene>
<dbReference type="PATRIC" id="fig|1666911.3.peg.2940"/>
<sequence length="96" mass="10706">MLPQFLTAEESAAVDAALLTTPEKFLTRLTISTGKLLIYIAKDLNISVEALTNEQIIAWFEADSKRKQTEGVEASVLKWEAQDLTDLPTEDLPKEK</sequence>
<proteinExistence type="predicted"/>